<evidence type="ECO:0000256" key="7">
    <source>
        <dbReference type="ARBA" id="ARBA00023170"/>
    </source>
</evidence>
<dbReference type="PANTHER" id="PTHR24082:SF283">
    <property type="entry name" value="NUCLEAR HORMONE RECEPTOR HR96"/>
    <property type="match status" value="1"/>
</dbReference>
<evidence type="ECO:0000313" key="12">
    <source>
        <dbReference type="EMBL" id="KAK7110947.1"/>
    </source>
</evidence>
<dbReference type="GO" id="GO:0000978">
    <property type="term" value="F:RNA polymerase II cis-regulatory region sequence-specific DNA binding"/>
    <property type="evidence" value="ECO:0007669"/>
    <property type="project" value="TreeGrafter"/>
</dbReference>
<feature type="compositionally biased region" description="Basic and acidic residues" evidence="9">
    <location>
        <begin position="127"/>
        <end position="139"/>
    </location>
</feature>
<feature type="compositionally biased region" description="Polar residues" evidence="9">
    <location>
        <begin position="1"/>
        <end position="28"/>
    </location>
</feature>
<feature type="domain" description="NR LBD" evidence="11">
    <location>
        <begin position="266"/>
        <end position="489"/>
    </location>
</feature>
<evidence type="ECO:0000313" key="13">
    <source>
        <dbReference type="Proteomes" id="UP001374579"/>
    </source>
</evidence>
<reference evidence="12 13" key="1">
    <citation type="submission" date="2024-02" db="EMBL/GenBank/DDBJ databases">
        <title>Chromosome-scale genome assembly of the rough periwinkle Littorina saxatilis.</title>
        <authorList>
            <person name="De Jode A."/>
            <person name="Faria R."/>
            <person name="Formenti G."/>
            <person name="Sims Y."/>
            <person name="Smith T.P."/>
            <person name="Tracey A."/>
            <person name="Wood J.M.D."/>
            <person name="Zagrodzka Z.B."/>
            <person name="Johannesson K."/>
            <person name="Butlin R.K."/>
            <person name="Leder E.H."/>
        </authorList>
    </citation>
    <scope>NUCLEOTIDE SEQUENCE [LARGE SCALE GENOMIC DNA]</scope>
    <source>
        <strain evidence="12">Snail1</strain>
        <tissue evidence="12">Muscle</tissue>
    </source>
</reference>
<comment type="caution">
    <text evidence="12">The sequence shown here is derived from an EMBL/GenBank/DDBJ whole genome shotgun (WGS) entry which is preliminary data.</text>
</comment>
<feature type="domain" description="Nuclear receptor" evidence="10">
    <location>
        <begin position="39"/>
        <end position="114"/>
    </location>
</feature>
<dbReference type="SUPFAM" id="SSF48508">
    <property type="entry name" value="Nuclear receptor ligand-binding domain"/>
    <property type="match status" value="1"/>
</dbReference>
<dbReference type="PRINTS" id="PR00047">
    <property type="entry name" value="STROIDFINGER"/>
</dbReference>
<dbReference type="GO" id="GO:0000122">
    <property type="term" value="P:negative regulation of transcription by RNA polymerase II"/>
    <property type="evidence" value="ECO:0007669"/>
    <property type="project" value="TreeGrafter"/>
</dbReference>
<keyword evidence="7" id="KW-0675">Receptor</keyword>
<evidence type="ECO:0000256" key="9">
    <source>
        <dbReference type="SAM" id="MobiDB-lite"/>
    </source>
</evidence>
<dbReference type="GO" id="GO:0030154">
    <property type="term" value="P:cell differentiation"/>
    <property type="evidence" value="ECO:0007669"/>
    <property type="project" value="TreeGrafter"/>
</dbReference>
<dbReference type="GO" id="GO:0008270">
    <property type="term" value="F:zinc ion binding"/>
    <property type="evidence" value="ECO:0007669"/>
    <property type="project" value="UniProtKB-KW"/>
</dbReference>
<dbReference type="InterPro" id="IPR050234">
    <property type="entry name" value="Nuclear_hormone_rcpt_NR1"/>
</dbReference>
<evidence type="ECO:0008006" key="14">
    <source>
        <dbReference type="Google" id="ProtNLM"/>
    </source>
</evidence>
<organism evidence="12 13">
    <name type="scientific">Littorina saxatilis</name>
    <dbReference type="NCBI Taxonomy" id="31220"/>
    <lineage>
        <taxon>Eukaryota</taxon>
        <taxon>Metazoa</taxon>
        <taxon>Spiralia</taxon>
        <taxon>Lophotrochozoa</taxon>
        <taxon>Mollusca</taxon>
        <taxon>Gastropoda</taxon>
        <taxon>Caenogastropoda</taxon>
        <taxon>Littorinimorpha</taxon>
        <taxon>Littorinoidea</taxon>
        <taxon>Littorinidae</taxon>
        <taxon>Littorina</taxon>
    </lineage>
</organism>
<evidence type="ECO:0000256" key="8">
    <source>
        <dbReference type="ARBA" id="ARBA00023242"/>
    </source>
</evidence>
<proteinExistence type="predicted"/>
<dbReference type="Gene3D" id="3.30.50.10">
    <property type="entry name" value="Erythroid Transcription Factor GATA-1, subunit A"/>
    <property type="match status" value="1"/>
</dbReference>
<evidence type="ECO:0000256" key="6">
    <source>
        <dbReference type="ARBA" id="ARBA00023163"/>
    </source>
</evidence>
<evidence type="ECO:0000256" key="2">
    <source>
        <dbReference type="ARBA" id="ARBA00022771"/>
    </source>
</evidence>
<dbReference type="GO" id="GO:0004879">
    <property type="term" value="F:nuclear receptor activity"/>
    <property type="evidence" value="ECO:0007669"/>
    <property type="project" value="TreeGrafter"/>
</dbReference>
<dbReference type="AlphaFoldDB" id="A0AAN9BSF4"/>
<dbReference type="Proteomes" id="UP001374579">
    <property type="component" value="Unassembled WGS sequence"/>
</dbReference>
<evidence type="ECO:0000256" key="4">
    <source>
        <dbReference type="ARBA" id="ARBA00023015"/>
    </source>
</evidence>
<evidence type="ECO:0000256" key="5">
    <source>
        <dbReference type="ARBA" id="ARBA00023125"/>
    </source>
</evidence>
<dbReference type="GO" id="GO:0045944">
    <property type="term" value="P:positive regulation of transcription by RNA polymerase II"/>
    <property type="evidence" value="ECO:0007669"/>
    <property type="project" value="TreeGrafter"/>
</dbReference>
<dbReference type="EMBL" id="JBAMIC010000003">
    <property type="protein sequence ID" value="KAK7110947.1"/>
    <property type="molecule type" value="Genomic_DNA"/>
</dbReference>
<keyword evidence="1" id="KW-0479">Metal-binding</keyword>
<dbReference type="PROSITE" id="PS00031">
    <property type="entry name" value="NUCLEAR_REC_DBD_1"/>
    <property type="match status" value="1"/>
</dbReference>
<accession>A0AAN9BSF4</accession>
<keyword evidence="3" id="KW-0862">Zinc</keyword>
<dbReference type="PROSITE" id="PS51030">
    <property type="entry name" value="NUCLEAR_REC_DBD_2"/>
    <property type="match status" value="1"/>
</dbReference>
<evidence type="ECO:0000259" key="10">
    <source>
        <dbReference type="PROSITE" id="PS51030"/>
    </source>
</evidence>
<dbReference type="SMART" id="SM00399">
    <property type="entry name" value="ZnF_C4"/>
    <property type="match status" value="1"/>
</dbReference>
<keyword evidence="13" id="KW-1185">Reference proteome</keyword>
<dbReference type="InterPro" id="IPR001628">
    <property type="entry name" value="Znf_hrmn_rcpt"/>
</dbReference>
<evidence type="ECO:0000256" key="1">
    <source>
        <dbReference type="ARBA" id="ARBA00022723"/>
    </source>
</evidence>
<dbReference type="InterPro" id="IPR013088">
    <property type="entry name" value="Znf_NHR/GATA"/>
</dbReference>
<gene>
    <name evidence="12" type="ORF">V1264_014740</name>
</gene>
<dbReference type="Pfam" id="PF00105">
    <property type="entry name" value="zf-C4"/>
    <property type="match status" value="1"/>
</dbReference>
<dbReference type="PANTHER" id="PTHR24082">
    <property type="entry name" value="NUCLEAR HORMONE RECEPTOR"/>
    <property type="match status" value="1"/>
</dbReference>
<dbReference type="PROSITE" id="PS51843">
    <property type="entry name" value="NR_LBD"/>
    <property type="match status" value="1"/>
</dbReference>
<feature type="compositionally biased region" description="Polar residues" evidence="9">
    <location>
        <begin position="143"/>
        <end position="156"/>
    </location>
</feature>
<feature type="region of interest" description="Disordered" evidence="9">
    <location>
        <begin position="1"/>
        <end position="37"/>
    </location>
</feature>
<keyword evidence="4" id="KW-0805">Transcription regulation</keyword>
<dbReference type="Gene3D" id="1.10.565.10">
    <property type="entry name" value="Retinoid X Receptor"/>
    <property type="match status" value="1"/>
</dbReference>
<evidence type="ECO:0000256" key="3">
    <source>
        <dbReference type="ARBA" id="ARBA00022833"/>
    </source>
</evidence>
<keyword evidence="2" id="KW-0863">Zinc-finger</keyword>
<keyword evidence="6" id="KW-0804">Transcription</keyword>
<keyword evidence="5" id="KW-0238">DNA-binding</keyword>
<evidence type="ECO:0000259" key="11">
    <source>
        <dbReference type="PROSITE" id="PS51843"/>
    </source>
</evidence>
<name>A0AAN9BSF4_9CAEN</name>
<dbReference type="InterPro" id="IPR000536">
    <property type="entry name" value="Nucl_hrmn_rcpt_lig-bd"/>
</dbReference>
<dbReference type="InterPro" id="IPR035500">
    <property type="entry name" value="NHR-like_dom_sf"/>
</dbReference>
<protein>
    <recommendedName>
        <fullName evidence="14">Nuclear hormone receptor HR96</fullName>
    </recommendedName>
</protein>
<sequence>MEETAGSSEVSEAMNSPSDVITNGSSQPSRKKQRMPNGQKTCRVCGDCALAHNFDVISCESCKAFFRRNALKTKIKPCAFNGDCAITPETRRFCCPCRLRKCLASGMKPEMILGNDERKALQDKIAENRRKKDKPRPSPHDVATSSTATEPPSKSETCPDETMPLSFDLSTKETWESTNSSFQYPEDNITQPGLQVNQGSVYPLETATKELTLLDFATLLPTTSERTVCEGAVPCRFELDLGENFQHVRHEQLPSDLRRYWRLKEEERTLLADLTVAYQETVLKLPDNISTMKPVSVQSILERCQRFASDMVNFVKRVADFRALRMEDQLATIKGSSWRTFIIKSSANFIVESHAWMKDDGYLTVDQFLQASPEHADKIQLMARFSSSLKQIIRNDPTVFALLQVLVLFDPRDPHLTDRQQVSEASDKYSLLLKHYLESQWSYDHAGHYLSAIRSKLHQLPGVAEKVHVMFLDWLDLLEPLMRELLNLA</sequence>
<feature type="region of interest" description="Disordered" evidence="9">
    <location>
        <begin position="127"/>
        <end position="165"/>
    </location>
</feature>
<keyword evidence="8" id="KW-0539">Nucleus</keyword>
<dbReference type="SUPFAM" id="SSF57716">
    <property type="entry name" value="Glucocorticoid receptor-like (DNA-binding domain)"/>
    <property type="match status" value="1"/>
</dbReference>